<protein>
    <submittedName>
        <fullName evidence="2">Uncharacterized protein</fullName>
    </submittedName>
</protein>
<evidence type="ECO:0000313" key="2">
    <source>
        <dbReference type="EMBL" id="MCI3274978.1"/>
    </source>
</evidence>
<name>A0ABS9YCK7_9ACTN</name>
<sequence length="196" mass="21147">MPSELTARDTTRAAHWIDILIRQFPELLAELAPGSSSPGVLASRTRGSRGGTGSAPVRLHVSDAVRDITDGVVELEEAVRDKLGLGRAPRVGVPERLARIALLLDQVADHPVLARHVLDECRRMARRLGRTLGTAEAMVRLDGRCPWCDSVSLRALPAAGTVLCVNPGCRCGDPACRCSSDPAYRHSWDEGEEVGR</sequence>
<gene>
    <name evidence="2" type="ORF">MQP27_28245</name>
</gene>
<accession>A0ABS9YCK7</accession>
<feature type="region of interest" description="Disordered" evidence="1">
    <location>
        <begin position="33"/>
        <end position="56"/>
    </location>
</feature>
<dbReference type="RefSeq" id="WP_242768720.1">
    <property type="nucleotide sequence ID" value="NZ_JALDAY010000008.1"/>
</dbReference>
<dbReference type="EMBL" id="JALDAY010000008">
    <property type="protein sequence ID" value="MCI3274978.1"/>
    <property type="molecule type" value="Genomic_DNA"/>
</dbReference>
<comment type="caution">
    <text evidence="2">The sequence shown here is derived from an EMBL/GenBank/DDBJ whole genome shotgun (WGS) entry which is preliminary data.</text>
</comment>
<reference evidence="2" key="1">
    <citation type="submission" date="2022-03" db="EMBL/GenBank/DDBJ databases">
        <title>Streptomyces 7R015 and 7R016 isolated from Barleria lupulina in Thailand.</title>
        <authorList>
            <person name="Kanchanasin P."/>
            <person name="Phongsopitanun W."/>
            <person name="Tanasupawat S."/>
        </authorList>
    </citation>
    <scope>NUCLEOTIDE SEQUENCE</scope>
    <source>
        <strain evidence="2">7R015</strain>
    </source>
</reference>
<dbReference type="Proteomes" id="UP001165269">
    <property type="component" value="Unassembled WGS sequence"/>
</dbReference>
<proteinExistence type="predicted"/>
<evidence type="ECO:0000313" key="3">
    <source>
        <dbReference type="Proteomes" id="UP001165269"/>
    </source>
</evidence>
<evidence type="ECO:0000256" key="1">
    <source>
        <dbReference type="SAM" id="MobiDB-lite"/>
    </source>
</evidence>
<keyword evidence="3" id="KW-1185">Reference proteome</keyword>
<organism evidence="2 3">
    <name type="scientific">Streptomyces cylindrosporus</name>
    <dbReference type="NCBI Taxonomy" id="2927583"/>
    <lineage>
        <taxon>Bacteria</taxon>
        <taxon>Bacillati</taxon>
        <taxon>Actinomycetota</taxon>
        <taxon>Actinomycetes</taxon>
        <taxon>Kitasatosporales</taxon>
        <taxon>Streptomycetaceae</taxon>
        <taxon>Streptomyces</taxon>
    </lineage>
</organism>